<dbReference type="RefSeq" id="WP_116008139.1">
    <property type="nucleotide sequence ID" value="NZ_QUOU01000001.1"/>
</dbReference>
<dbReference type="EMBL" id="QUOU01000001">
    <property type="protein sequence ID" value="REL27038.1"/>
    <property type="molecule type" value="Genomic_DNA"/>
</dbReference>
<dbReference type="SMART" id="SM00953">
    <property type="entry name" value="RES"/>
    <property type="match status" value="1"/>
</dbReference>
<dbReference type="OrthoDB" id="9799238at2"/>
<proteinExistence type="predicted"/>
<evidence type="ECO:0000313" key="3">
    <source>
        <dbReference type="Proteomes" id="UP000256478"/>
    </source>
</evidence>
<gene>
    <name evidence="2" type="ORF">DXX93_11015</name>
</gene>
<dbReference type="InterPro" id="IPR014914">
    <property type="entry name" value="RES_dom"/>
</dbReference>
<evidence type="ECO:0000259" key="1">
    <source>
        <dbReference type="SMART" id="SM00953"/>
    </source>
</evidence>
<protein>
    <submittedName>
        <fullName evidence="2">RES domain-containing protein</fullName>
    </submittedName>
</protein>
<name>A0A3E0TRC5_9GAMM</name>
<dbReference type="Pfam" id="PF08808">
    <property type="entry name" value="RES"/>
    <property type="match status" value="1"/>
</dbReference>
<reference evidence="2 3" key="1">
    <citation type="submission" date="2018-08" db="EMBL/GenBank/DDBJ databases">
        <title>Thalassotalea euphylliae genome.</title>
        <authorList>
            <person name="Summers S."/>
            <person name="Rice S.A."/>
            <person name="Freckelton M.L."/>
            <person name="Nedved B.T."/>
            <person name="Hadfield M.G."/>
        </authorList>
    </citation>
    <scope>NUCLEOTIDE SEQUENCE [LARGE SCALE GENOMIC DNA]</scope>
    <source>
        <strain evidence="2 3">H1</strain>
    </source>
</reference>
<comment type="caution">
    <text evidence="2">The sequence shown here is derived from an EMBL/GenBank/DDBJ whole genome shotgun (WGS) entry which is preliminary data.</text>
</comment>
<evidence type="ECO:0000313" key="2">
    <source>
        <dbReference type="EMBL" id="REL27038.1"/>
    </source>
</evidence>
<organism evidence="2 3">
    <name type="scientific">Thalassotalea euphylliae</name>
    <dbReference type="NCBI Taxonomy" id="1655234"/>
    <lineage>
        <taxon>Bacteria</taxon>
        <taxon>Pseudomonadati</taxon>
        <taxon>Pseudomonadota</taxon>
        <taxon>Gammaproteobacteria</taxon>
        <taxon>Alteromonadales</taxon>
        <taxon>Colwelliaceae</taxon>
        <taxon>Thalassotalea</taxon>
    </lineage>
</organism>
<dbReference type="AlphaFoldDB" id="A0A3E0TRC5"/>
<feature type="domain" description="RES" evidence="1">
    <location>
        <begin position="69"/>
        <end position="221"/>
    </location>
</feature>
<accession>A0A3E0TRC5</accession>
<dbReference type="Proteomes" id="UP000256478">
    <property type="component" value="Unassembled WGS sequence"/>
</dbReference>
<sequence length="262" mass="29611">MIDEIIASCPLPTSYRGVVYRIVETQEYAATSKIVDDLAEQHLLEQLLDDVKPGYRPETAERHYLISTPFRYPPLNYGSRFGDTTMPSYFYGAEHVPTVLAECAFYRFVFLSDMAIPHQGTIQSQHSIFSVNVTSQRCCDLTRLSNQQHIEALRSPRSYQISQAVGKYLTGHPSEYASEHSTQHSNKRAKADVIRFFSARDTQGVNLAIATPDVITSKKPEQMQLWLCQTTSNKVAFSTQGQWPVSFQLAQFCVDGKLAKPF</sequence>